<accession>A0A518BWA6</accession>
<evidence type="ECO:0000313" key="3">
    <source>
        <dbReference type="Proteomes" id="UP000320386"/>
    </source>
</evidence>
<keyword evidence="3" id="KW-1185">Reference proteome</keyword>
<keyword evidence="1" id="KW-0175">Coiled coil</keyword>
<dbReference type="OrthoDB" id="271886at2"/>
<dbReference type="RefSeq" id="WP_145445414.1">
    <property type="nucleotide sequence ID" value="NZ_CP036280.1"/>
</dbReference>
<proteinExistence type="predicted"/>
<evidence type="ECO:0000256" key="1">
    <source>
        <dbReference type="SAM" id="Coils"/>
    </source>
</evidence>
<sequence>MIYSTLKIAGVTVAGTVVLGGLVFGTELGSYASTSWNSMTTSIRDSVPLEIELQRARDLLDQIIPEMRANIRVIAEEEVELQGLSREIDKASVRLSDQRAGVEHLRSMLAVEHASYRVGNHHVSRDEVRSDLARRFALLQEAEASVEAKRRLFKGRQAALDAAISALEKTRVQKAELEAQIEALDAQHRLIQAASVGSGTSIDQSKIAQTNDLISQIRKRLDVAERTLAREGEFITDLTIEPAPRVDEASLLSEVDAYLGNDQLAVETQAAPDRGTATP</sequence>
<dbReference type="KEGG" id="mcad:Pan265_11070"/>
<reference evidence="2 3" key="1">
    <citation type="submission" date="2019-02" db="EMBL/GenBank/DDBJ databases">
        <title>Deep-cultivation of Planctomycetes and their phenomic and genomic characterization uncovers novel biology.</title>
        <authorList>
            <person name="Wiegand S."/>
            <person name="Jogler M."/>
            <person name="Boedeker C."/>
            <person name="Pinto D."/>
            <person name="Vollmers J."/>
            <person name="Rivas-Marin E."/>
            <person name="Kohn T."/>
            <person name="Peeters S.H."/>
            <person name="Heuer A."/>
            <person name="Rast P."/>
            <person name="Oberbeckmann S."/>
            <person name="Bunk B."/>
            <person name="Jeske O."/>
            <person name="Meyerdierks A."/>
            <person name="Storesund J.E."/>
            <person name="Kallscheuer N."/>
            <person name="Luecker S."/>
            <person name="Lage O.M."/>
            <person name="Pohl T."/>
            <person name="Merkel B.J."/>
            <person name="Hornburger P."/>
            <person name="Mueller R.-W."/>
            <person name="Bruemmer F."/>
            <person name="Labrenz M."/>
            <person name="Spormann A.M."/>
            <person name="Op den Camp H."/>
            <person name="Overmann J."/>
            <person name="Amann R."/>
            <person name="Jetten M.S.M."/>
            <person name="Mascher T."/>
            <person name="Medema M.H."/>
            <person name="Devos D.P."/>
            <person name="Kaster A.-K."/>
            <person name="Ovreas L."/>
            <person name="Rohde M."/>
            <person name="Galperin M.Y."/>
            <person name="Jogler C."/>
        </authorList>
    </citation>
    <scope>NUCLEOTIDE SEQUENCE [LARGE SCALE GENOMIC DNA]</scope>
    <source>
        <strain evidence="2 3">Pan265</strain>
    </source>
</reference>
<dbReference type="Proteomes" id="UP000320386">
    <property type="component" value="Chromosome"/>
</dbReference>
<organism evidence="2 3">
    <name type="scientific">Mucisphaera calidilacus</name>
    <dbReference type="NCBI Taxonomy" id="2527982"/>
    <lineage>
        <taxon>Bacteria</taxon>
        <taxon>Pseudomonadati</taxon>
        <taxon>Planctomycetota</taxon>
        <taxon>Phycisphaerae</taxon>
        <taxon>Phycisphaerales</taxon>
        <taxon>Phycisphaeraceae</taxon>
        <taxon>Mucisphaera</taxon>
    </lineage>
</organism>
<evidence type="ECO:0008006" key="4">
    <source>
        <dbReference type="Google" id="ProtNLM"/>
    </source>
</evidence>
<dbReference type="AlphaFoldDB" id="A0A518BWA6"/>
<protein>
    <recommendedName>
        <fullName evidence="4">Chromosome partition protein Smc</fullName>
    </recommendedName>
</protein>
<evidence type="ECO:0000313" key="2">
    <source>
        <dbReference type="EMBL" id="QDU71258.1"/>
    </source>
</evidence>
<name>A0A518BWA6_9BACT</name>
<dbReference type="EMBL" id="CP036280">
    <property type="protein sequence ID" value="QDU71258.1"/>
    <property type="molecule type" value="Genomic_DNA"/>
</dbReference>
<gene>
    <name evidence="2" type="ORF">Pan265_11070</name>
</gene>
<feature type="coiled-coil region" evidence="1">
    <location>
        <begin position="160"/>
        <end position="227"/>
    </location>
</feature>